<accession>A0A1Q6A4I8</accession>
<reference evidence="1 2" key="1">
    <citation type="submission" date="2016-11" db="EMBL/GenBank/DDBJ databases">
        <title>Whole Genome Sequencing of Mucilaginibacter polytrichastri RG4-7(T) isolated from the moss sample.</title>
        <authorList>
            <person name="Li Y."/>
        </authorList>
    </citation>
    <scope>NUCLEOTIDE SEQUENCE [LARGE SCALE GENOMIC DNA]</scope>
    <source>
        <strain evidence="1 2">RG4-7</strain>
    </source>
</reference>
<keyword evidence="2" id="KW-1185">Reference proteome</keyword>
<organism evidence="1 2">
    <name type="scientific">Mucilaginibacter polytrichastri</name>
    <dbReference type="NCBI Taxonomy" id="1302689"/>
    <lineage>
        <taxon>Bacteria</taxon>
        <taxon>Pseudomonadati</taxon>
        <taxon>Bacteroidota</taxon>
        <taxon>Sphingobacteriia</taxon>
        <taxon>Sphingobacteriales</taxon>
        <taxon>Sphingobacteriaceae</taxon>
        <taxon>Mucilaginibacter</taxon>
    </lineage>
</organism>
<dbReference type="AlphaFoldDB" id="A0A1Q6A4I8"/>
<comment type="caution">
    <text evidence="1">The sequence shown here is derived from an EMBL/GenBank/DDBJ whole genome shotgun (WGS) entry which is preliminary data.</text>
</comment>
<name>A0A1Q6A4I8_9SPHI</name>
<sequence length="38" mass="4618">MYAIIFSDTLTYKIHYQNSDFIKKKPDMVFFTKNKGFH</sequence>
<dbReference type="EMBL" id="MPPL01000001">
    <property type="protein sequence ID" value="OKS88931.1"/>
    <property type="molecule type" value="Genomic_DNA"/>
</dbReference>
<dbReference type="Proteomes" id="UP000186720">
    <property type="component" value="Unassembled WGS sequence"/>
</dbReference>
<proteinExistence type="predicted"/>
<protein>
    <submittedName>
        <fullName evidence="1">Uncharacterized protein</fullName>
    </submittedName>
</protein>
<dbReference type="STRING" id="1302689.RG47T_4409"/>
<evidence type="ECO:0000313" key="2">
    <source>
        <dbReference type="Proteomes" id="UP000186720"/>
    </source>
</evidence>
<gene>
    <name evidence="1" type="ORF">RG47T_4409</name>
</gene>
<evidence type="ECO:0000313" key="1">
    <source>
        <dbReference type="EMBL" id="OKS88931.1"/>
    </source>
</evidence>